<name>A0A7W5ZGT7_9BACT</name>
<dbReference type="AlphaFoldDB" id="A0A7W5ZGT7"/>
<gene>
    <name evidence="1" type="ORF">FHS57_000883</name>
</gene>
<comment type="caution">
    <text evidence="1">The sequence shown here is derived from an EMBL/GenBank/DDBJ whole genome shotgun (WGS) entry which is preliminary data.</text>
</comment>
<proteinExistence type="predicted"/>
<evidence type="ECO:0000313" key="2">
    <source>
        <dbReference type="Proteomes" id="UP000541352"/>
    </source>
</evidence>
<evidence type="ECO:0000313" key="1">
    <source>
        <dbReference type="EMBL" id="MBB3836901.1"/>
    </source>
</evidence>
<reference evidence="1 2" key="1">
    <citation type="submission" date="2020-08" db="EMBL/GenBank/DDBJ databases">
        <title>Genomic Encyclopedia of Type Strains, Phase IV (KMG-IV): sequencing the most valuable type-strain genomes for metagenomic binning, comparative biology and taxonomic classification.</title>
        <authorList>
            <person name="Goeker M."/>
        </authorList>
    </citation>
    <scope>NUCLEOTIDE SEQUENCE [LARGE SCALE GENOMIC DNA]</scope>
    <source>
        <strain evidence="1 2">DSM 17976</strain>
    </source>
</reference>
<sequence length="200" mass="22941">MTLTHWIGIDYGSKTSGNTVICHHDGQVLQFYDADRRDADAFIIRFVEQPQSSSIQHVFIDAPLSLPGVYTQQQGCTNFHYRQCDMALKAMSPMFLGGLTARAMELRQTLTTKHALSVYEVYPKALAQLELKNQYHKKLAKIDFPNLCDLLTSKYPSVLFNEYPRHQHQFDSLLAWLSGYRFIHHQHQIIGELSEGQVVI</sequence>
<accession>A0A7W5ZGT7</accession>
<dbReference type="RefSeq" id="WP_183971655.1">
    <property type="nucleotide sequence ID" value="NZ_JACIBY010000001.1"/>
</dbReference>
<protein>
    <submittedName>
        <fullName evidence="1">Putative nuclease with RNAse H fold</fullName>
    </submittedName>
</protein>
<keyword evidence="2" id="KW-1185">Reference proteome</keyword>
<organism evidence="1 2">
    <name type="scientific">Runella defluvii</name>
    <dbReference type="NCBI Taxonomy" id="370973"/>
    <lineage>
        <taxon>Bacteria</taxon>
        <taxon>Pseudomonadati</taxon>
        <taxon>Bacteroidota</taxon>
        <taxon>Cytophagia</taxon>
        <taxon>Cytophagales</taxon>
        <taxon>Spirosomataceae</taxon>
        <taxon>Runella</taxon>
    </lineage>
</organism>
<dbReference type="Proteomes" id="UP000541352">
    <property type="component" value="Unassembled WGS sequence"/>
</dbReference>
<dbReference type="EMBL" id="JACIBY010000001">
    <property type="protein sequence ID" value="MBB3836901.1"/>
    <property type="molecule type" value="Genomic_DNA"/>
</dbReference>